<dbReference type="SUPFAM" id="SSF50249">
    <property type="entry name" value="Nucleic acid-binding proteins"/>
    <property type="match status" value="1"/>
</dbReference>
<keyword evidence="4" id="KW-0234">DNA repair</keyword>
<dbReference type="SUPFAM" id="SSF56091">
    <property type="entry name" value="DNA ligase/mRNA capping enzyme, catalytic domain"/>
    <property type="match status" value="1"/>
</dbReference>
<dbReference type="Proteomes" id="UP000002332">
    <property type="component" value="Plasmid pQBR103"/>
</dbReference>
<dbReference type="CDD" id="cd08041">
    <property type="entry name" value="OBF_kDNA_ligase_like"/>
    <property type="match status" value="1"/>
</dbReference>
<geneLocation type="plasmid" evidence="5 6">
    <name>pQBR103</name>
</geneLocation>
<accession>A4V7V3</accession>
<proteinExistence type="predicted"/>
<protein>
    <submittedName>
        <fullName evidence="5">Phage DNA ligase</fullName>
        <ecNumber evidence="5">6.5.1.1</ecNumber>
    </submittedName>
</protein>
<keyword evidence="1 5" id="KW-0436">Ligase</keyword>
<evidence type="ECO:0000313" key="5">
    <source>
        <dbReference type="EMBL" id="CAM96439.1"/>
    </source>
</evidence>
<dbReference type="RefSeq" id="WP_011923214.1">
    <property type="nucleotide sequence ID" value="NC_009444.1"/>
</dbReference>
<reference evidence="5 6" key="1">
    <citation type="journal article" date="2007" name="ISME J.">
        <title>Sequence-based analysis of pQBR103; a representative of a unique, transfer-proficient mega plasmid resident in the microbial community of sugar beet.</title>
        <authorList>
            <person name="Tett A."/>
            <person name="Spiers A.J."/>
            <person name="Crossman L.C."/>
            <person name="Ager D."/>
            <person name="Ciric L."/>
            <person name="Dow J.M."/>
            <person name="Fry J.C."/>
            <person name="Harris D."/>
            <person name="Lilley A."/>
            <person name="Oliver A."/>
            <person name="Parkhill J."/>
            <person name="Quail M.A."/>
            <person name="Rainey P.B."/>
            <person name="Saunders N.J."/>
            <person name="Seeger K."/>
            <person name="Snyder L.A.S."/>
            <person name="Squares R."/>
            <person name="Thomas C.M."/>
            <person name="Turner S.L."/>
            <person name="Zhang X.-X."/>
            <person name="Field D."/>
            <person name="Bailey M.J."/>
        </authorList>
    </citation>
    <scope>NUCLEOTIDE SEQUENCE [LARGE SCALE GENOMIC DNA]</scope>
    <source>
        <strain evidence="5 6">SBW25</strain>
    </source>
</reference>
<evidence type="ECO:0000256" key="2">
    <source>
        <dbReference type="ARBA" id="ARBA00022705"/>
    </source>
</evidence>
<dbReference type="GO" id="GO:0006281">
    <property type="term" value="P:DNA repair"/>
    <property type="evidence" value="ECO:0007669"/>
    <property type="project" value="UniProtKB-KW"/>
</dbReference>
<evidence type="ECO:0000256" key="3">
    <source>
        <dbReference type="ARBA" id="ARBA00022763"/>
    </source>
</evidence>
<dbReference type="CDD" id="cd06846">
    <property type="entry name" value="Adenylation_DNA_ligase_like"/>
    <property type="match status" value="1"/>
</dbReference>
<name>A4V7V3_PSEFS</name>
<dbReference type="InterPro" id="IPR012340">
    <property type="entry name" value="NA-bd_OB-fold"/>
</dbReference>
<evidence type="ECO:0000256" key="1">
    <source>
        <dbReference type="ARBA" id="ARBA00022598"/>
    </source>
</evidence>
<dbReference type="GO" id="GO:0006260">
    <property type="term" value="P:DNA replication"/>
    <property type="evidence" value="ECO:0007669"/>
    <property type="project" value="UniProtKB-KW"/>
</dbReference>
<evidence type="ECO:0000313" key="6">
    <source>
        <dbReference type="Proteomes" id="UP000002332"/>
    </source>
</evidence>
<dbReference type="PANTHER" id="PTHR47810:SF1">
    <property type="entry name" value="DNA LIGASE B"/>
    <property type="match status" value="1"/>
</dbReference>
<dbReference type="InterPro" id="IPR050326">
    <property type="entry name" value="NAD_dep_DNA_ligaseB"/>
</dbReference>
<keyword evidence="3" id="KW-0227">DNA damage</keyword>
<dbReference type="AlphaFoldDB" id="A4V7V3"/>
<sequence length="457" mass="50513">MNSCEILRALDTVAAVSGKLEKSALLTTYMVDPTFQRVMKLMLNPLISFYKRPARSEVFGTEVFTDDTWLMLDRLATRQLSGDAASREVQSALSTLTPESSELLWRVLHRDPRAGFSEGSINKILPLTIPEVPYMRCSLPSDVDLESWPWARGIYLQEKADGTFFALTVKNGGVTVISRSGFEWPLELYGELGEVFASWPDGQYHGEMLVEKDGAILPREIGNGMLTSVNKGTPFQAGCVPVPYLWDVVPLESLTRRGSCLTPYSERFSQVGKVVEDLGGGKVRLIHTQVVYSLDEAYAASGVHIRNGKEGAVIKHPDGPWRDTGSSGSPFSVKIKMEAPAELRVKGLSKGKGKNAKTFGALECVSECGMLEVNISGFSDELRLEIFNNPERYIDSIIKVTFNDVTKPNKKTNLYSLFLPRFGELRPDRTTADTVERIIQQLEDAKATIGMIESVAA</sequence>
<evidence type="ECO:0000256" key="4">
    <source>
        <dbReference type="ARBA" id="ARBA00023204"/>
    </source>
</evidence>
<dbReference type="PATRIC" id="fig|216595.4.peg.209"/>
<keyword evidence="2" id="KW-0235">DNA replication</keyword>
<dbReference type="Gene3D" id="2.40.50.140">
    <property type="entry name" value="Nucleic acid-binding proteins"/>
    <property type="match status" value="1"/>
</dbReference>
<dbReference type="GO" id="GO:0003910">
    <property type="term" value="F:DNA ligase (ATP) activity"/>
    <property type="evidence" value="ECO:0007669"/>
    <property type="project" value="UniProtKB-EC"/>
</dbReference>
<dbReference type="EC" id="6.5.1.1" evidence="5"/>
<dbReference type="EMBL" id="AM235768">
    <property type="protein sequence ID" value="CAM96439.1"/>
    <property type="molecule type" value="Genomic_DNA"/>
</dbReference>
<dbReference type="PANTHER" id="PTHR47810">
    <property type="entry name" value="DNA LIGASE"/>
    <property type="match status" value="1"/>
</dbReference>
<organism evidence="5 6">
    <name type="scientific">Pseudomonas fluorescens (strain SBW25)</name>
    <dbReference type="NCBI Taxonomy" id="216595"/>
    <lineage>
        <taxon>Bacteria</taxon>
        <taxon>Pseudomonadati</taxon>
        <taxon>Pseudomonadota</taxon>
        <taxon>Gammaproteobacteria</taxon>
        <taxon>Pseudomonadales</taxon>
        <taxon>Pseudomonadaceae</taxon>
        <taxon>Pseudomonas</taxon>
    </lineage>
</organism>
<keyword evidence="5" id="KW-0614">Plasmid</keyword>
<dbReference type="Gene3D" id="3.30.470.30">
    <property type="entry name" value="DNA ligase/mRNA capping enzyme"/>
    <property type="match status" value="1"/>
</dbReference>
<gene>
    <name evidence="5" type="ordered locus">pQBR0407</name>
</gene>